<evidence type="ECO:0000256" key="8">
    <source>
        <dbReference type="ARBA" id="ARBA00022833"/>
    </source>
</evidence>
<keyword evidence="10" id="KW-0234">DNA repair</keyword>
<evidence type="ECO:0000256" key="13">
    <source>
        <dbReference type="ARBA" id="ARBA00023295"/>
    </source>
</evidence>
<dbReference type="SUPFAM" id="SSF46946">
    <property type="entry name" value="S13-like H2TH domain"/>
    <property type="match status" value="1"/>
</dbReference>
<keyword evidence="4" id="KW-0479">Metal-binding</keyword>
<dbReference type="PANTHER" id="PTHR42697">
    <property type="entry name" value="ENDONUCLEASE 8"/>
    <property type="match status" value="1"/>
</dbReference>
<dbReference type="PROSITE" id="PS51066">
    <property type="entry name" value="ZF_FPG_2"/>
    <property type="match status" value="1"/>
</dbReference>
<reference evidence="18 19" key="1">
    <citation type="submission" date="2019-01" db="EMBL/GenBank/DDBJ databases">
        <title>Novel species of Nocardioides.</title>
        <authorList>
            <person name="Liu Q."/>
            <person name="Xin Y.-H."/>
        </authorList>
    </citation>
    <scope>NUCLEOTIDE SEQUENCE [LARGE SCALE GENOMIC DNA]</scope>
    <source>
        <strain evidence="18 19">CGMCC 4.6875</strain>
    </source>
</reference>
<keyword evidence="19" id="KW-1185">Reference proteome</keyword>
<dbReference type="InterPro" id="IPR000214">
    <property type="entry name" value="Znf_DNA_glyclase/AP_lyase"/>
</dbReference>
<evidence type="ECO:0000256" key="6">
    <source>
        <dbReference type="ARBA" id="ARBA00022771"/>
    </source>
</evidence>
<dbReference type="SUPFAM" id="SSF57716">
    <property type="entry name" value="Glucocorticoid receptor-like (DNA-binding domain)"/>
    <property type="match status" value="1"/>
</dbReference>
<keyword evidence="7" id="KW-0378">Hydrolase</keyword>
<dbReference type="GO" id="GO:0006979">
    <property type="term" value="P:response to oxidative stress"/>
    <property type="evidence" value="ECO:0007669"/>
    <property type="project" value="UniProtKB-ARBA"/>
</dbReference>
<dbReference type="GO" id="GO:0008270">
    <property type="term" value="F:zinc ion binding"/>
    <property type="evidence" value="ECO:0007669"/>
    <property type="project" value="UniProtKB-KW"/>
</dbReference>
<evidence type="ECO:0000256" key="2">
    <source>
        <dbReference type="ARBA" id="ARBA00009409"/>
    </source>
</evidence>
<gene>
    <name evidence="18" type="ORF">EUA07_20405</name>
</gene>
<feature type="domain" description="Formamidopyrimidine-DNA glycosylase catalytic" evidence="17">
    <location>
        <begin position="1"/>
        <end position="79"/>
    </location>
</feature>
<dbReference type="InterPro" id="IPR015886">
    <property type="entry name" value="H2TH_FPG"/>
</dbReference>
<accession>A0A4Q2S5G5</accession>
<dbReference type="GO" id="GO:0003684">
    <property type="term" value="F:damaged DNA binding"/>
    <property type="evidence" value="ECO:0007669"/>
    <property type="project" value="InterPro"/>
</dbReference>
<comment type="caution">
    <text evidence="18">The sequence shown here is derived from an EMBL/GenBank/DDBJ whole genome shotgun (WGS) entry which is preliminary data.</text>
</comment>
<keyword evidence="13" id="KW-0326">Glycosidase</keyword>
<keyword evidence="12" id="KW-0511">Multifunctional enzyme</keyword>
<dbReference type="GO" id="GO:0140078">
    <property type="term" value="F:class I DNA-(apurinic or apyrimidinic site) endonuclease activity"/>
    <property type="evidence" value="ECO:0007669"/>
    <property type="project" value="UniProtKB-EC"/>
</dbReference>
<comment type="catalytic activity">
    <reaction evidence="14">
        <text>2'-deoxyribonucleotide-(2'-deoxyribose 5'-phosphate)-2'-deoxyribonucleotide-DNA = a 3'-end 2'-deoxyribonucleotide-(2,3-dehydro-2,3-deoxyribose 5'-phosphate)-DNA + a 5'-end 5'-phospho-2'-deoxyribonucleoside-DNA + H(+)</text>
        <dbReference type="Rhea" id="RHEA:66592"/>
        <dbReference type="Rhea" id="RHEA-COMP:13180"/>
        <dbReference type="Rhea" id="RHEA-COMP:16897"/>
        <dbReference type="Rhea" id="RHEA-COMP:17067"/>
        <dbReference type="ChEBI" id="CHEBI:15378"/>
        <dbReference type="ChEBI" id="CHEBI:136412"/>
        <dbReference type="ChEBI" id="CHEBI:157695"/>
        <dbReference type="ChEBI" id="CHEBI:167181"/>
        <dbReference type="EC" id="4.2.99.18"/>
    </reaction>
</comment>
<dbReference type="AlphaFoldDB" id="A0A4Q2S5G5"/>
<evidence type="ECO:0000256" key="12">
    <source>
        <dbReference type="ARBA" id="ARBA00023268"/>
    </source>
</evidence>
<dbReference type="GO" id="GO:0006284">
    <property type="term" value="P:base-excision repair"/>
    <property type="evidence" value="ECO:0007669"/>
    <property type="project" value="InterPro"/>
</dbReference>
<evidence type="ECO:0000256" key="1">
    <source>
        <dbReference type="ARBA" id="ARBA00001947"/>
    </source>
</evidence>
<name>A0A4Q2S5G5_9ACTN</name>
<feature type="domain" description="FPG-type" evidence="16">
    <location>
        <begin position="249"/>
        <end position="283"/>
    </location>
</feature>
<dbReference type="SMART" id="SM01232">
    <property type="entry name" value="H2TH"/>
    <property type="match status" value="1"/>
</dbReference>
<evidence type="ECO:0000313" key="18">
    <source>
        <dbReference type="EMBL" id="RYB97296.1"/>
    </source>
</evidence>
<dbReference type="Proteomes" id="UP000293291">
    <property type="component" value="Unassembled WGS sequence"/>
</dbReference>
<keyword evidence="9" id="KW-0238">DNA-binding</keyword>
<dbReference type="InterPro" id="IPR012319">
    <property type="entry name" value="FPG_cat"/>
</dbReference>
<dbReference type="OrthoDB" id="9800855at2"/>
<evidence type="ECO:0000259" key="17">
    <source>
        <dbReference type="PROSITE" id="PS51068"/>
    </source>
</evidence>
<evidence type="ECO:0000256" key="15">
    <source>
        <dbReference type="PROSITE-ProRule" id="PRU00391"/>
    </source>
</evidence>
<proteinExistence type="inferred from homology"/>
<evidence type="ECO:0000256" key="4">
    <source>
        <dbReference type="ARBA" id="ARBA00022723"/>
    </source>
</evidence>
<comment type="similarity">
    <text evidence="2">Belongs to the FPG family.</text>
</comment>
<dbReference type="Gene3D" id="1.10.8.50">
    <property type="match status" value="1"/>
</dbReference>
<evidence type="ECO:0000256" key="11">
    <source>
        <dbReference type="ARBA" id="ARBA00023239"/>
    </source>
</evidence>
<evidence type="ECO:0000256" key="10">
    <source>
        <dbReference type="ARBA" id="ARBA00023204"/>
    </source>
</evidence>
<keyword evidence="5" id="KW-0227">DNA damage</keyword>
<organism evidence="18 19">
    <name type="scientific">Nocardioides ganghwensis</name>
    <dbReference type="NCBI Taxonomy" id="252230"/>
    <lineage>
        <taxon>Bacteria</taxon>
        <taxon>Bacillati</taxon>
        <taxon>Actinomycetota</taxon>
        <taxon>Actinomycetes</taxon>
        <taxon>Propionibacteriales</taxon>
        <taxon>Nocardioidaceae</taxon>
        <taxon>Nocardioides</taxon>
    </lineage>
</organism>
<keyword evidence="11" id="KW-0456">Lyase</keyword>
<evidence type="ECO:0000256" key="5">
    <source>
        <dbReference type="ARBA" id="ARBA00022763"/>
    </source>
</evidence>
<evidence type="ECO:0000256" key="7">
    <source>
        <dbReference type="ARBA" id="ARBA00022801"/>
    </source>
</evidence>
<dbReference type="PANTHER" id="PTHR42697:SF3">
    <property type="entry name" value="ENDONUCLEASE 8 1"/>
    <property type="match status" value="1"/>
</dbReference>
<dbReference type="PROSITE" id="PS51068">
    <property type="entry name" value="FPG_CAT"/>
    <property type="match status" value="1"/>
</dbReference>
<dbReference type="EMBL" id="SDWU01000032">
    <property type="protein sequence ID" value="RYB97296.1"/>
    <property type="molecule type" value="Genomic_DNA"/>
</dbReference>
<dbReference type="InterPro" id="IPR035937">
    <property type="entry name" value="FPG_N"/>
</dbReference>
<evidence type="ECO:0000259" key="16">
    <source>
        <dbReference type="PROSITE" id="PS51066"/>
    </source>
</evidence>
<evidence type="ECO:0000256" key="14">
    <source>
        <dbReference type="ARBA" id="ARBA00044632"/>
    </source>
</evidence>
<evidence type="ECO:0000256" key="9">
    <source>
        <dbReference type="ARBA" id="ARBA00023125"/>
    </source>
</evidence>
<evidence type="ECO:0000313" key="19">
    <source>
        <dbReference type="Proteomes" id="UP000293291"/>
    </source>
</evidence>
<keyword evidence="8" id="KW-0862">Zinc</keyword>
<dbReference type="EC" id="4.2.99.18" evidence="3"/>
<dbReference type="GO" id="GO:0008534">
    <property type="term" value="F:oxidized purine nucleobase lesion DNA N-glycosylase activity"/>
    <property type="evidence" value="ECO:0007669"/>
    <property type="project" value="UniProtKB-ARBA"/>
</dbReference>
<dbReference type="Pfam" id="PF01149">
    <property type="entry name" value="Fapy_DNA_glyco"/>
    <property type="match status" value="1"/>
</dbReference>
<dbReference type="SMART" id="SM00898">
    <property type="entry name" value="Fapy_DNA_glyco"/>
    <property type="match status" value="1"/>
</dbReference>
<keyword evidence="6 15" id="KW-0863">Zinc-finger</keyword>
<dbReference type="SUPFAM" id="SSF81624">
    <property type="entry name" value="N-terminal domain of MutM-like DNA repair proteins"/>
    <property type="match status" value="1"/>
</dbReference>
<dbReference type="RefSeq" id="WP_129457027.1">
    <property type="nucleotide sequence ID" value="NZ_JACXYX010000027.1"/>
</dbReference>
<dbReference type="FunFam" id="1.10.8.50:FF:000003">
    <property type="entry name" value="Formamidopyrimidine-DNA glycosylase"/>
    <property type="match status" value="1"/>
</dbReference>
<evidence type="ECO:0000256" key="3">
    <source>
        <dbReference type="ARBA" id="ARBA00012720"/>
    </source>
</evidence>
<protein>
    <recommendedName>
        <fullName evidence="3">DNA-(apurinic or apyrimidinic site) lyase</fullName>
        <ecNumber evidence="3">4.2.99.18</ecNumber>
    </recommendedName>
</protein>
<dbReference type="GO" id="GO:0003690">
    <property type="term" value="F:double-stranded DNA binding"/>
    <property type="evidence" value="ECO:0007669"/>
    <property type="project" value="UniProtKB-ARBA"/>
</dbReference>
<comment type="cofactor">
    <cofactor evidence="1">
        <name>Zn(2+)</name>
        <dbReference type="ChEBI" id="CHEBI:29105"/>
    </cofactor>
</comment>
<sequence>MPEGHTLRKLADDLAAAFAGRAVRVTSPQGRFAADAEQVDGSRLVGAESAGKHLFVELEGERYVHVHLGLIGRFDVHVLDAGEEVPAPVGAVRLRLVTVAGPGEAGDPRPRAYADLRGAILCDLVGPAKREQVLARLGPDPLRADADPDLAWRRISRSPRAIGDLLMDQKVLAGVGNVYRAEVLFRHRIHPLRPGNTLRVGQWQAMWADLVELMAEGVRTGRIDTVRPEHTPEAMGREPRRDDHGGEVYVYRRTSMPCLVCTSTVRTSVLVGRNVFWCPQCQPKFRSRAVRSPSKGPGAAGGARP</sequence>
<dbReference type="Pfam" id="PF06831">
    <property type="entry name" value="H2TH"/>
    <property type="match status" value="1"/>
</dbReference>
<dbReference type="Gene3D" id="3.20.190.10">
    <property type="entry name" value="MutM-like, N-terminal"/>
    <property type="match status" value="1"/>
</dbReference>
<dbReference type="GO" id="GO:0000703">
    <property type="term" value="F:oxidized pyrimidine nucleobase lesion DNA N-glycosylase activity"/>
    <property type="evidence" value="ECO:0007669"/>
    <property type="project" value="TreeGrafter"/>
</dbReference>
<dbReference type="InterPro" id="IPR010979">
    <property type="entry name" value="Ribosomal_uS13-like_H2TH"/>
</dbReference>